<dbReference type="Proteomes" id="UP000031366">
    <property type="component" value="Unassembled WGS sequence"/>
</dbReference>
<dbReference type="GO" id="GO:0015109">
    <property type="term" value="F:chromate transmembrane transporter activity"/>
    <property type="evidence" value="ECO:0007669"/>
    <property type="project" value="InterPro"/>
</dbReference>
<reference evidence="8 9" key="1">
    <citation type="journal article" date="2015" name="Infect. Genet. Evol.">
        <title>Genomic sequences of six botulinum neurotoxin-producing strains representing three clostridial species illustrate the mobility and diversity of botulinum neurotoxin genes.</title>
        <authorList>
            <person name="Smith T.J."/>
            <person name="Hill K.K."/>
            <person name="Xie G."/>
            <person name="Foley B.T."/>
            <person name="Williamson C.H."/>
            <person name="Foster J.T."/>
            <person name="Johnson S.L."/>
            <person name="Chertkov O."/>
            <person name="Teshima H."/>
            <person name="Gibbons H.S."/>
            <person name="Johnsky L.A."/>
            <person name="Karavis M.A."/>
            <person name="Smith L.A."/>
        </authorList>
    </citation>
    <scope>NUCLEOTIDE SEQUENCE [LARGE SCALE GENOMIC DNA]</scope>
    <source>
        <strain evidence="8 9">CDC 2741</strain>
    </source>
</reference>
<dbReference type="OrthoDB" id="9788907at2"/>
<evidence type="ECO:0000256" key="7">
    <source>
        <dbReference type="SAM" id="Phobius"/>
    </source>
</evidence>
<dbReference type="GO" id="GO:0005886">
    <property type="term" value="C:plasma membrane"/>
    <property type="evidence" value="ECO:0007669"/>
    <property type="project" value="UniProtKB-SubCell"/>
</dbReference>
<keyword evidence="3" id="KW-1003">Cell membrane</keyword>
<sequence>MRSKKLKLYFLLFKITFSISAFTFGGGYIVIPMMQKYFVNNLKLISEQELLDMAAIAQSTPGAIAVNISVLVGYRIAGIQGAVISCIGTVLPPLLILSIISNFYSAFQSNKVISSMLKGMEAGVAATIVDLVIDMNQGILREKNWLLTLMVPASFFASFFLNINVLVIILFCSSLCFIQAYIKNKERGIKYD</sequence>
<keyword evidence="5 7" id="KW-1133">Transmembrane helix</keyword>
<comment type="caution">
    <text evidence="8">The sequence shown here is derived from an EMBL/GenBank/DDBJ whole genome shotgun (WGS) entry which is preliminary data.</text>
</comment>
<organism evidence="8 9">
    <name type="scientific">Clostridium argentinense CDC 2741</name>
    <dbReference type="NCBI Taxonomy" id="1418104"/>
    <lineage>
        <taxon>Bacteria</taxon>
        <taxon>Bacillati</taxon>
        <taxon>Bacillota</taxon>
        <taxon>Clostridia</taxon>
        <taxon>Eubacteriales</taxon>
        <taxon>Clostridiaceae</taxon>
        <taxon>Clostridium</taxon>
    </lineage>
</organism>
<dbReference type="InterPro" id="IPR003370">
    <property type="entry name" value="Chromate_transpt"/>
</dbReference>
<evidence type="ECO:0000256" key="3">
    <source>
        <dbReference type="ARBA" id="ARBA00022475"/>
    </source>
</evidence>
<dbReference type="EMBL" id="AYSO01000015">
    <property type="protein sequence ID" value="KIE47094.1"/>
    <property type="molecule type" value="Genomic_DNA"/>
</dbReference>
<evidence type="ECO:0000256" key="5">
    <source>
        <dbReference type="ARBA" id="ARBA00022989"/>
    </source>
</evidence>
<evidence type="ECO:0000256" key="2">
    <source>
        <dbReference type="ARBA" id="ARBA00005262"/>
    </source>
</evidence>
<protein>
    <submittedName>
        <fullName evidence="8">Chromate transporter family protein</fullName>
    </submittedName>
</protein>
<dbReference type="AlphaFoldDB" id="A0A0C1U2L2"/>
<dbReference type="PANTHER" id="PTHR43663">
    <property type="entry name" value="CHROMATE TRANSPORT PROTEIN-RELATED"/>
    <property type="match status" value="1"/>
</dbReference>
<comment type="similarity">
    <text evidence="2">Belongs to the chromate ion transporter (CHR) (TC 2.A.51) family.</text>
</comment>
<accession>A0A0C1U2L2</accession>
<gene>
    <name evidence="8" type="ORF">U732_1035</name>
</gene>
<keyword evidence="6 7" id="KW-0472">Membrane</keyword>
<feature type="transmembrane region" description="Helical" evidence="7">
    <location>
        <begin position="12"/>
        <end position="34"/>
    </location>
</feature>
<proteinExistence type="inferred from homology"/>
<evidence type="ECO:0000256" key="4">
    <source>
        <dbReference type="ARBA" id="ARBA00022692"/>
    </source>
</evidence>
<evidence type="ECO:0000256" key="1">
    <source>
        <dbReference type="ARBA" id="ARBA00004651"/>
    </source>
</evidence>
<dbReference type="Pfam" id="PF02417">
    <property type="entry name" value="Chromate_transp"/>
    <property type="match status" value="1"/>
</dbReference>
<dbReference type="InterPro" id="IPR052518">
    <property type="entry name" value="CHR_Transporter"/>
</dbReference>
<evidence type="ECO:0000313" key="8">
    <source>
        <dbReference type="EMBL" id="KIE47094.1"/>
    </source>
</evidence>
<feature type="transmembrane region" description="Helical" evidence="7">
    <location>
        <begin position="81"/>
        <end position="107"/>
    </location>
</feature>
<dbReference type="RefSeq" id="WP_039631761.1">
    <property type="nucleotide sequence ID" value="NZ_AYSO01000015.1"/>
</dbReference>
<dbReference type="STRING" id="29341.RSJ17_14980"/>
<dbReference type="PANTHER" id="PTHR43663:SF1">
    <property type="entry name" value="CHROMATE TRANSPORTER"/>
    <property type="match status" value="1"/>
</dbReference>
<keyword evidence="4 7" id="KW-0812">Transmembrane</keyword>
<feature type="transmembrane region" description="Helical" evidence="7">
    <location>
        <begin position="155"/>
        <end position="182"/>
    </location>
</feature>
<evidence type="ECO:0000313" key="9">
    <source>
        <dbReference type="Proteomes" id="UP000031366"/>
    </source>
</evidence>
<feature type="transmembrane region" description="Helical" evidence="7">
    <location>
        <begin position="54"/>
        <end position="74"/>
    </location>
</feature>
<name>A0A0C1U2L2_9CLOT</name>
<evidence type="ECO:0000256" key="6">
    <source>
        <dbReference type="ARBA" id="ARBA00023136"/>
    </source>
</evidence>
<keyword evidence="9" id="KW-1185">Reference proteome</keyword>
<comment type="subcellular location">
    <subcellularLocation>
        <location evidence="1">Cell membrane</location>
        <topology evidence="1">Multi-pass membrane protein</topology>
    </subcellularLocation>
</comment>